<evidence type="ECO:0008006" key="4">
    <source>
        <dbReference type="Google" id="ProtNLM"/>
    </source>
</evidence>
<reference evidence="2 3" key="1">
    <citation type="submission" date="2023-10" db="EMBL/GenBank/DDBJ databases">
        <title>Chromosome-scale genome assembly provides insights into flower coloration mechanisms of Canna indica.</title>
        <authorList>
            <person name="Li C."/>
        </authorList>
    </citation>
    <scope>NUCLEOTIDE SEQUENCE [LARGE SCALE GENOMIC DNA]</scope>
    <source>
        <tissue evidence="2">Flower</tissue>
    </source>
</reference>
<protein>
    <recommendedName>
        <fullName evidence="4">PLATZ transcription factor family protein</fullName>
    </recommendedName>
</protein>
<dbReference type="Pfam" id="PF04640">
    <property type="entry name" value="PLATZ"/>
    <property type="match status" value="1"/>
</dbReference>
<name>A0AAQ3JS94_9LILI</name>
<sequence>MVSPVFEAGKQEKGPPWLRPLLRTSFFVPCEVHGDSYRSECNLYCLECMGSALCSYCLSVHRDHQVIQIRRSSYHDVIRVSEVSKLIDISCIQTYIINSAKIVFLNARPQRRPRKVVTNTCDICCRGLLDSFRFCSIACKLTGTATDPDLTFALRPKPGRECGSESDESTLTPRKLQKTAGGDGGSSSISSGTPPIVSYRTSSSRRKGVPRRAPF</sequence>
<dbReference type="EMBL" id="CP136890">
    <property type="protein sequence ID" value="WOK95403.1"/>
    <property type="molecule type" value="Genomic_DNA"/>
</dbReference>
<feature type="compositionally biased region" description="Basic residues" evidence="1">
    <location>
        <begin position="203"/>
        <end position="215"/>
    </location>
</feature>
<dbReference type="Proteomes" id="UP001327560">
    <property type="component" value="Chromosome 1"/>
</dbReference>
<organism evidence="2 3">
    <name type="scientific">Canna indica</name>
    <name type="common">Indian-shot</name>
    <dbReference type="NCBI Taxonomy" id="4628"/>
    <lineage>
        <taxon>Eukaryota</taxon>
        <taxon>Viridiplantae</taxon>
        <taxon>Streptophyta</taxon>
        <taxon>Embryophyta</taxon>
        <taxon>Tracheophyta</taxon>
        <taxon>Spermatophyta</taxon>
        <taxon>Magnoliopsida</taxon>
        <taxon>Liliopsida</taxon>
        <taxon>Zingiberales</taxon>
        <taxon>Cannaceae</taxon>
        <taxon>Canna</taxon>
    </lineage>
</organism>
<dbReference type="PANTHER" id="PTHR31065">
    <property type="entry name" value="PLATZ TRANSCRIPTION FACTOR FAMILY PROTEIN"/>
    <property type="match status" value="1"/>
</dbReference>
<dbReference type="PANTHER" id="PTHR31065:SF35">
    <property type="entry name" value="PLATZ TRANSCRIPTION FACTOR FAMILY PROTEIN"/>
    <property type="match status" value="1"/>
</dbReference>
<accession>A0AAQ3JS94</accession>
<dbReference type="InterPro" id="IPR006734">
    <property type="entry name" value="PLATZ"/>
</dbReference>
<proteinExistence type="predicted"/>
<evidence type="ECO:0000256" key="1">
    <source>
        <dbReference type="SAM" id="MobiDB-lite"/>
    </source>
</evidence>
<dbReference type="AlphaFoldDB" id="A0AAQ3JS94"/>
<evidence type="ECO:0000313" key="3">
    <source>
        <dbReference type="Proteomes" id="UP001327560"/>
    </source>
</evidence>
<evidence type="ECO:0000313" key="2">
    <source>
        <dbReference type="EMBL" id="WOK95403.1"/>
    </source>
</evidence>
<feature type="region of interest" description="Disordered" evidence="1">
    <location>
        <begin position="156"/>
        <end position="215"/>
    </location>
</feature>
<keyword evidence="3" id="KW-1185">Reference proteome</keyword>
<gene>
    <name evidence="2" type="ORF">Cni_G04110</name>
</gene>